<evidence type="ECO:0000256" key="2">
    <source>
        <dbReference type="ARBA" id="ARBA00022723"/>
    </source>
</evidence>
<dbReference type="Pfam" id="PF05721">
    <property type="entry name" value="PhyH"/>
    <property type="match status" value="1"/>
</dbReference>
<dbReference type="Gene3D" id="2.60.120.620">
    <property type="entry name" value="q2cbj1_9rhob like domain"/>
    <property type="match status" value="1"/>
</dbReference>
<dbReference type="GO" id="GO:0046872">
    <property type="term" value="F:metal ion binding"/>
    <property type="evidence" value="ECO:0007669"/>
    <property type="project" value="UniProtKB-KW"/>
</dbReference>
<dbReference type="AlphaFoldDB" id="A0A210PLL9"/>
<dbReference type="PANTHER" id="PTHR20883">
    <property type="entry name" value="PHYTANOYL-COA DIOXYGENASE DOMAIN CONTAINING 1"/>
    <property type="match status" value="1"/>
</dbReference>
<keyword evidence="5" id="KW-0560">Oxidoreductase</keyword>
<protein>
    <submittedName>
        <fullName evidence="5">Phytanoyl-CoA dioxygenase domain-containing protein 1</fullName>
    </submittedName>
</protein>
<evidence type="ECO:0000256" key="1">
    <source>
        <dbReference type="ARBA" id="ARBA00001962"/>
    </source>
</evidence>
<dbReference type="PANTHER" id="PTHR20883:SF15">
    <property type="entry name" value="PHYTANOYL-COA DIOXYGENASE DOMAIN-CONTAINING PROTEIN 1"/>
    <property type="match status" value="1"/>
</dbReference>
<comment type="caution">
    <text evidence="5">The sequence shown here is derived from an EMBL/GenBank/DDBJ whole genome shotgun (WGS) entry which is preliminary data.</text>
</comment>
<evidence type="ECO:0000313" key="5">
    <source>
        <dbReference type="EMBL" id="OWF37398.1"/>
    </source>
</evidence>
<evidence type="ECO:0000256" key="4">
    <source>
        <dbReference type="ARBA" id="ARBA00038356"/>
    </source>
</evidence>
<gene>
    <name evidence="5" type="ORF">KP79_PYT04761</name>
</gene>
<evidence type="ECO:0000313" key="6">
    <source>
        <dbReference type="Proteomes" id="UP000242188"/>
    </source>
</evidence>
<comment type="similarity">
    <text evidence="4">Belongs to the PhyH family. PHYHD1 subfamily.</text>
</comment>
<organism evidence="5 6">
    <name type="scientific">Mizuhopecten yessoensis</name>
    <name type="common">Japanese scallop</name>
    <name type="synonym">Patinopecten yessoensis</name>
    <dbReference type="NCBI Taxonomy" id="6573"/>
    <lineage>
        <taxon>Eukaryota</taxon>
        <taxon>Metazoa</taxon>
        <taxon>Spiralia</taxon>
        <taxon>Lophotrochozoa</taxon>
        <taxon>Mollusca</taxon>
        <taxon>Bivalvia</taxon>
        <taxon>Autobranchia</taxon>
        <taxon>Pteriomorphia</taxon>
        <taxon>Pectinida</taxon>
        <taxon>Pectinoidea</taxon>
        <taxon>Pectinidae</taxon>
        <taxon>Mizuhopecten</taxon>
    </lineage>
</organism>
<dbReference type="Proteomes" id="UP000242188">
    <property type="component" value="Unassembled WGS sequence"/>
</dbReference>
<name>A0A210PLL9_MIZYE</name>
<dbReference type="EMBL" id="NEDP02005589">
    <property type="protein sequence ID" value="OWF37398.1"/>
    <property type="molecule type" value="Genomic_DNA"/>
</dbReference>
<reference evidence="5 6" key="1">
    <citation type="journal article" date="2017" name="Nat. Ecol. Evol.">
        <title>Scallop genome provides insights into evolution of bilaterian karyotype and development.</title>
        <authorList>
            <person name="Wang S."/>
            <person name="Zhang J."/>
            <person name="Jiao W."/>
            <person name="Li J."/>
            <person name="Xun X."/>
            <person name="Sun Y."/>
            <person name="Guo X."/>
            <person name="Huan P."/>
            <person name="Dong B."/>
            <person name="Zhang L."/>
            <person name="Hu X."/>
            <person name="Sun X."/>
            <person name="Wang J."/>
            <person name="Zhao C."/>
            <person name="Wang Y."/>
            <person name="Wang D."/>
            <person name="Huang X."/>
            <person name="Wang R."/>
            <person name="Lv J."/>
            <person name="Li Y."/>
            <person name="Zhang Z."/>
            <person name="Liu B."/>
            <person name="Lu W."/>
            <person name="Hui Y."/>
            <person name="Liang J."/>
            <person name="Zhou Z."/>
            <person name="Hou R."/>
            <person name="Li X."/>
            <person name="Liu Y."/>
            <person name="Li H."/>
            <person name="Ning X."/>
            <person name="Lin Y."/>
            <person name="Zhao L."/>
            <person name="Xing Q."/>
            <person name="Dou J."/>
            <person name="Li Y."/>
            <person name="Mao J."/>
            <person name="Guo H."/>
            <person name="Dou H."/>
            <person name="Li T."/>
            <person name="Mu C."/>
            <person name="Jiang W."/>
            <person name="Fu Q."/>
            <person name="Fu X."/>
            <person name="Miao Y."/>
            <person name="Liu J."/>
            <person name="Yu Q."/>
            <person name="Li R."/>
            <person name="Liao H."/>
            <person name="Li X."/>
            <person name="Kong Y."/>
            <person name="Jiang Z."/>
            <person name="Chourrout D."/>
            <person name="Li R."/>
            <person name="Bao Z."/>
        </authorList>
    </citation>
    <scope>NUCLEOTIDE SEQUENCE [LARGE SCALE GENOMIC DNA]</scope>
    <source>
        <strain evidence="5 6">PY_sf001</strain>
    </source>
</reference>
<dbReference type="STRING" id="6573.A0A210PLL9"/>
<comment type="cofactor">
    <cofactor evidence="1">
        <name>Fe cation</name>
        <dbReference type="ChEBI" id="CHEBI:24875"/>
    </cofactor>
</comment>
<dbReference type="GO" id="GO:0051213">
    <property type="term" value="F:dioxygenase activity"/>
    <property type="evidence" value="ECO:0007669"/>
    <property type="project" value="UniProtKB-KW"/>
</dbReference>
<proteinExistence type="inferred from homology"/>
<dbReference type="SUPFAM" id="SSF51197">
    <property type="entry name" value="Clavaminate synthase-like"/>
    <property type="match status" value="1"/>
</dbReference>
<accession>A0A210PLL9</accession>
<sequence length="292" mass="33406">MLTKEQVQKFEEDGFLLVEDFLAAEEADTLRRACHKLVDDMIPEEHNTVFTTLEMKRTSDDYFLNSGDKIRFFFEDGARDDKGQLKVDKQISLNKIGHALHVLNPAFRKVTFSEGMKSIARDIGLVDPVVCQSMYIFKQPGIGGEVVPHQDQTFLYTDPMRLFGIWIALEDATTENGCLWFQPGSQKPGLYGNRKMIRNPKMGEEGEPTTVFTCDAPKYDYCDYIPVPVKKGGLVIINGEVVHKSEHNRSAKSRHIYTFHMYDQSNTEYSKDNWLQPSKEVPFTPLYSTTPE</sequence>
<evidence type="ECO:0000256" key="3">
    <source>
        <dbReference type="ARBA" id="ARBA00023004"/>
    </source>
</evidence>
<dbReference type="InterPro" id="IPR008775">
    <property type="entry name" value="Phytyl_CoA_dOase-like"/>
</dbReference>
<keyword evidence="3" id="KW-0408">Iron</keyword>
<keyword evidence="2" id="KW-0479">Metal-binding</keyword>
<keyword evidence="6" id="KW-1185">Reference proteome</keyword>
<keyword evidence="5" id="KW-0223">Dioxygenase</keyword>
<dbReference type="OrthoDB" id="445007at2759"/>